<dbReference type="EMBL" id="FMIQ01000034">
    <property type="protein sequence ID" value="SCM52435.1"/>
    <property type="molecule type" value="Genomic_DNA"/>
</dbReference>
<evidence type="ECO:0000313" key="2">
    <source>
        <dbReference type="Proteomes" id="UP000094844"/>
    </source>
</evidence>
<organism evidence="1 2">
    <name type="scientific">Hafnia alvei</name>
    <dbReference type="NCBI Taxonomy" id="569"/>
    <lineage>
        <taxon>Bacteria</taxon>
        <taxon>Pseudomonadati</taxon>
        <taxon>Pseudomonadota</taxon>
        <taxon>Gammaproteobacteria</taxon>
        <taxon>Enterobacterales</taxon>
        <taxon>Hafniaceae</taxon>
        <taxon>Hafnia</taxon>
    </lineage>
</organism>
<accession>A0A1C6Z0B6</accession>
<evidence type="ECO:0000313" key="1">
    <source>
        <dbReference type="EMBL" id="SCM52435.1"/>
    </source>
</evidence>
<dbReference type="AlphaFoldDB" id="A0A1C6Z0B6"/>
<reference evidence="1 2" key="1">
    <citation type="submission" date="2016-09" db="EMBL/GenBank/DDBJ databases">
        <authorList>
            <person name="Capua I."/>
            <person name="De Benedictis P."/>
            <person name="Joannis T."/>
            <person name="Lombin L.H."/>
            <person name="Cattoli G."/>
        </authorList>
    </citation>
    <scope>NUCLEOTIDE SEQUENCE [LARGE SCALE GENOMIC DNA]</scope>
    <source>
        <strain evidence="1 2">GB001</strain>
    </source>
</reference>
<sequence length="43" mass="4702">MKHITGLPDNGERLVKVNSDPNTVVNNFAHALSTKDIPESDNL</sequence>
<proteinExistence type="predicted"/>
<dbReference type="Proteomes" id="UP000094844">
    <property type="component" value="Unassembled WGS sequence"/>
</dbReference>
<name>A0A1C6Z0B6_HAFAL</name>
<protein>
    <submittedName>
        <fullName evidence="1">Uncharacterized protein</fullName>
    </submittedName>
</protein>
<dbReference type="RefSeq" id="WP_282100167.1">
    <property type="nucleotide sequence ID" value="NZ_FMIQ01000034.1"/>
</dbReference>
<gene>
    <name evidence="1" type="ORF">BN1044_01919</name>
</gene>